<dbReference type="GO" id="GO:0003700">
    <property type="term" value="F:DNA-binding transcription factor activity"/>
    <property type="evidence" value="ECO:0007669"/>
    <property type="project" value="InterPro"/>
</dbReference>
<accession>A0A9W6UQ57</accession>
<dbReference type="OrthoDB" id="3214900at2"/>
<keyword evidence="3" id="KW-0804">Transcription</keyword>
<sequence length="91" mass="10015">MDFGPDDLVDRDAPEALREQLAGILRARIERGDWAPRRAIDPMEALADHYGVSRPTVRQAVALLEDQGWVTVRHPRGTFVTDRAAPPSAGA</sequence>
<dbReference type="Gene3D" id="1.10.10.10">
    <property type="entry name" value="Winged helix-like DNA-binding domain superfamily/Winged helix DNA-binding domain"/>
    <property type="match status" value="1"/>
</dbReference>
<dbReference type="Pfam" id="PF00392">
    <property type="entry name" value="GntR"/>
    <property type="match status" value="1"/>
</dbReference>
<dbReference type="InterPro" id="IPR000524">
    <property type="entry name" value="Tscrpt_reg_HTH_GntR"/>
</dbReference>
<dbReference type="PANTHER" id="PTHR44846">
    <property type="entry name" value="MANNOSYL-D-GLYCERATE TRANSPORT/METABOLISM SYSTEM REPRESSOR MNGR-RELATED"/>
    <property type="match status" value="1"/>
</dbReference>
<evidence type="ECO:0000256" key="3">
    <source>
        <dbReference type="ARBA" id="ARBA00023163"/>
    </source>
</evidence>
<keyword evidence="2" id="KW-0238">DNA-binding</keyword>
<dbReference type="SUPFAM" id="SSF46785">
    <property type="entry name" value="Winged helix' DNA-binding domain"/>
    <property type="match status" value="1"/>
</dbReference>
<reference evidence="5" key="1">
    <citation type="submission" date="2023-02" db="EMBL/GenBank/DDBJ databases">
        <title>Kitasatospora phosalacinea NBRC 14362.</title>
        <authorList>
            <person name="Ichikawa N."/>
            <person name="Sato H."/>
            <person name="Tonouchi N."/>
        </authorList>
    </citation>
    <scope>NUCLEOTIDE SEQUENCE</scope>
    <source>
        <strain evidence="5">NBRC 14362</strain>
    </source>
</reference>
<dbReference type="InterPro" id="IPR050679">
    <property type="entry name" value="Bact_HTH_transcr_reg"/>
</dbReference>
<dbReference type="CDD" id="cd07377">
    <property type="entry name" value="WHTH_GntR"/>
    <property type="match status" value="1"/>
</dbReference>
<name>A0A9W6UQ57_9ACTN</name>
<organism evidence="5 6">
    <name type="scientific">Kitasatospora phosalacinea</name>
    <dbReference type="NCBI Taxonomy" id="2065"/>
    <lineage>
        <taxon>Bacteria</taxon>
        <taxon>Bacillati</taxon>
        <taxon>Actinomycetota</taxon>
        <taxon>Actinomycetes</taxon>
        <taxon>Kitasatosporales</taxon>
        <taxon>Streptomycetaceae</taxon>
        <taxon>Kitasatospora</taxon>
    </lineage>
</organism>
<evidence type="ECO:0000256" key="1">
    <source>
        <dbReference type="ARBA" id="ARBA00023015"/>
    </source>
</evidence>
<dbReference type="PROSITE" id="PS50949">
    <property type="entry name" value="HTH_GNTR"/>
    <property type="match status" value="1"/>
</dbReference>
<dbReference type="PRINTS" id="PR00035">
    <property type="entry name" value="HTHGNTR"/>
</dbReference>
<dbReference type="GO" id="GO:0045892">
    <property type="term" value="P:negative regulation of DNA-templated transcription"/>
    <property type="evidence" value="ECO:0007669"/>
    <property type="project" value="TreeGrafter"/>
</dbReference>
<evidence type="ECO:0000313" key="5">
    <source>
        <dbReference type="EMBL" id="GLW55230.1"/>
    </source>
</evidence>
<dbReference type="InterPro" id="IPR036388">
    <property type="entry name" value="WH-like_DNA-bd_sf"/>
</dbReference>
<protein>
    <recommendedName>
        <fullName evidence="4">HTH gntR-type domain-containing protein</fullName>
    </recommendedName>
</protein>
<evidence type="ECO:0000259" key="4">
    <source>
        <dbReference type="PROSITE" id="PS50949"/>
    </source>
</evidence>
<comment type="caution">
    <text evidence="5">The sequence shown here is derived from an EMBL/GenBank/DDBJ whole genome shotgun (WGS) entry which is preliminary data.</text>
</comment>
<evidence type="ECO:0000313" key="6">
    <source>
        <dbReference type="Proteomes" id="UP001165143"/>
    </source>
</evidence>
<dbReference type="SMART" id="SM00345">
    <property type="entry name" value="HTH_GNTR"/>
    <property type="match status" value="1"/>
</dbReference>
<dbReference type="Proteomes" id="UP001165143">
    <property type="component" value="Unassembled WGS sequence"/>
</dbReference>
<keyword evidence="1" id="KW-0805">Transcription regulation</keyword>
<proteinExistence type="predicted"/>
<feature type="domain" description="HTH gntR-type" evidence="4">
    <location>
        <begin position="15"/>
        <end position="83"/>
    </location>
</feature>
<dbReference type="GO" id="GO:0003677">
    <property type="term" value="F:DNA binding"/>
    <property type="evidence" value="ECO:0007669"/>
    <property type="project" value="UniProtKB-KW"/>
</dbReference>
<dbReference type="InterPro" id="IPR036390">
    <property type="entry name" value="WH_DNA-bd_sf"/>
</dbReference>
<dbReference type="AlphaFoldDB" id="A0A9W6UQ57"/>
<evidence type="ECO:0000256" key="2">
    <source>
        <dbReference type="ARBA" id="ARBA00023125"/>
    </source>
</evidence>
<gene>
    <name evidence="5" type="ORF">Kpho01_32410</name>
</gene>
<dbReference type="EMBL" id="BSRX01000017">
    <property type="protein sequence ID" value="GLW55230.1"/>
    <property type="molecule type" value="Genomic_DNA"/>
</dbReference>
<dbReference type="PANTHER" id="PTHR44846:SF1">
    <property type="entry name" value="MANNOSYL-D-GLYCERATE TRANSPORT_METABOLISM SYSTEM REPRESSOR MNGR-RELATED"/>
    <property type="match status" value="1"/>
</dbReference>